<dbReference type="SUPFAM" id="SSF53448">
    <property type="entry name" value="Nucleotide-diphospho-sugar transferases"/>
    <property type="match status" value="1"/>
</dbReference>
<dbReference type="PANTHER" id="PTHR43685:SF2">
    <property type="entry name" value="GLYCOSYLTRANSFERASE 2-LIKE DOMAIN-CONTAINING PROTEIN"/>
    <property type="match status" value="1"/>
</dbReference>
<feature type="domain" description="Glycosyltransferase 2-like" evidence="1">
    <location>
        <begin position="9"/>
        <end position="134"/>
    </location>
</feature>
<sequence>MNKKMPVISVLVPTKNRGESIRETFNSLASQTYKDFEVVVVDGGSTDNTKETILSYSKYFPVTFYVKKGGLIPQMNVAWKKAKGKYIVRTDDDAVFDKNWLKEIVLVFESDKTIGGVTGPSIIPKENLGARDLLHYQENLKKGNFLWRLLGKVYYDYIMEGEPLRVSHFFKSGAFAIGANYKSCLKYKKAFSVDDLQACNWAAKKDLLKKIGGFDTIYLGIGEYHEPDAAQKIMKLGFKLYFNPRAIVYHKPSKEGFFKERPEAYGRALNFVNFYFRHIKPDTLDKTLRFSIYLTFLNLFWIYKFLTTRQLNQLGSIKGTFDGLAINLGLKRMT</sequence>
<dbReference type="CDD" id="cd00761">
    <property type="entry name" value="Glyco_tranf_GTA_type"/>
    <property type="match status" value="1"/>
</dbReference>
<organism evidence="2 3">
    <name type="scientific">candidate division WWE3 bacterium RIFCSPLOWO2_01_FULL_41_18</name>
    <dbReference type="NCBI Taxonomy" id="1802625"/>
    <lineage>
        <taxon>Bacteria</taxon>
        <taxon>Katanobacteria</taxon>
    </lineage>
</organism>
<evidence type="ECO:0000313" key="3">
    <source>
        <dbReference type="Proteomes" id="UP000176504"/>
    </source>
</evidence>
<evidence type="ECO:0000313" key="2">
    <source>
        <dbReference type="EMBL" id="OGC54972.1"/>
    </source>
</evidence>
<dbReference type="EMBL" id="MEVI01000003">
    <property type="protein sequence ID" value="OGC54972.1"/>
    <property type="molecule type" value="Genomic_DNA"/>
</dbReference>
<dbReference type="InterPro" id="IPR001173">
    <property type="entry name" value="Glyco_trans_2-like"/>
</dbReference>
<dbReference type="Proteomes" id="UP000176504">
    <property type="component" value="Unassembled WGS sequence"/>
</dbReference>
<accession>A0A1F4VCJ8</accession>
<protein>
    <recommendedName>
        <fullName evidence="1">Glycosyltransferase 2-like domain-containing protein</fullName>
    </recommendedName>
</protein>
<dbReference type="InterPro" id="IPR050834">
    <property type="entry name" value="Glycosyltransf_2"/>
</dbReference>
<reference evidence="2 3" key="1">
    <citation type="journal article" date="2016" name="Nat. Commun.">
        <title>Thousands of microbial genomes shed light on interconnected biogeochemical processes in an aquifer system.</title>
        <authorList>
            <person name="Anantharaman K."/>
            <person name="Brown C.T."/>
            <person name="Hug L.A."/>
            <person name="Sharon I."/>
            <person name="Castelle C.J."/>
            <person name="Probst A.J."/>
            <person name="Thomas B.C."/>
            <person name="Singh A."/>
            <person name="Wilkins M.J."/>
            <person name="Karaoz U."/>
            <person name="Brodie E.L."/>
            <person name="Williams K.H."/>
            <person name="Hubbard S.S."/>
            <person name="Banfield J.F."/>
        </authorList>
    </citation>
    <scope>NUCLEOTIDE SEQUENCE [LARGE SCALE GENOMIC DNA]</scope>
</reference>
<gene>
    <name evidence="2" type="ORF">A3A78_03250</name>
</gene>
<dbReference type="InterPro" id="IPR029044">
    <property type="entry name" value="Nucleotide-diphossugar_trans"/>
</dbReference>
<name>A0A1F4VCJ8_UNCKA</name>
<dbReference type="Gene3D" id="3.90.550.10">
    <property type="entry name" value="Spore Coat Polysaccharide Biosynthesis Protein SpsA, Chain A"/>
    <property type="match status" value="1"/>
</dbReference>
<proteinExistence type="predicted"/>
<comment type="caution">
    <text evidence="2">The sequence shown here is derived from an EMBL/GenBank/DDBJ whole genome shotgun (WGS) entry which is preliminary data.</text>
</comment>
<dbReference type="Pfam" id="PF00535">
    <property type="entry name" value="Glycos_transf_2"/>
    <property type="match status" value="1"/>
</dbReference>
<dbReference type="PANTHER" id="PTHR43685">
    <property type="entry name" value="GLYCOSYLTRANSFERASE"/>
    <property type="match status" value="1"/>
</dbReference>
<dbReference type="AlphaFoldDB" id="A0A1F4VCJ8"/>
<evidence type="ECO:0000259" key="1">
    <source>
        <dbReference type="Pfam" id="PF00535"/>
    </source>
</evidence>